<comment type="caution">
    <text evidence="1">The sequence shown here is derived from an EMBL/GenBank/DDBJ whole genome shotgun (WGS) entry which is preliminary data.</text>
</comment>
<keyword evidence="2" id="KW-1185">Reference proteome</keyword>
<accession>A0A4V2UR61</accession>
<evidence type="ECO:0008006" key="3">
    <source>
        <dbReference type="Google" id="ProtNLM"/>
    </source>
</evidence>
<proteinExistence type="predicted"/>
<evidence type="ECO:0000313" key="1">
    <source>
        <dbReference type="EMBL" id="TCS74401.1"/>
    </source>
</evidence>
<name>A0A4V2UR61_9FIRM</name>
<protein>
    <recommendedName>
        <fullName evidence="3">Resolvase-like protein</fullName>
    </recommendedName>
</protein>
<dbReference type="Proteomes" id="UP000295726">
    <property type="component" value="Unassembled WGS sequence"/>
</dbReference>
<dbReference type="AlphaFoldDB" id="A0A4V2UR61"/>
<organism evidence="1 2">
    <name type="scientific">Muricomes intestini</name>
    <dbReference type="NCBI Taxonomy" id="1796634"/>
    <lineage>
        <taxon>Bacteria</taxon>
        <taxon>Bacillati</taxon>
        <taxon>Bacillota</taxon>
        <taxon>Clostridia</taxon>
        <taxon>Lachnospirales</taxon>
        <taxon>Lachnospiraceae</taxon>
        <taxon>Muricomes</taxon>
    </lineage>
</organism>
<reference evidence="1 2" key="1">
    <citation type="submission" date="2019-03" db="EMBL/GenBank/DDBJ databases">
        <title>Genomic Encyclopedia of Type Strains, Phase IV (KMG-IV): sequencing the most valuable type-strain genomes for metagenomic binning, comparative biology and taxonomic classification.</title>
        <authorList>
            <person name="Goeker M."/>
        </authorList>
    </citation>
    <scope>NUCLEOTIDE SEQUENCE [LARGE SCALE GENOMIC DNA]</scope>
    <source>
        <strain evidence="1 2">DSM 29489</strain>
    </source>
</reference>
<evidence type="ECO:0000313" key="2">
    <source>
        <dbReference type="Proteomes" id="UP000295726"/>
    </source>
</evidence>
<dbReference type="RefSeq" id="WP_163065213.1">
    <property type="nucleotide sequence ID" value="NZ_SLZZ01000039.1"/>
</dbReference>
<gene>
    <name evidence="1" type="ORF">EDD59_13925</name>
</gene>
<sequence length="54" mass="6406">MQKEKTIRVAVYCRVATEAQLTAESSEKEQTKRLQQALKEQEVPPCRRYRLLNR</sequence>
<dbReference type="EMBL" id="SLZZ01000039">
    <property type="protein sequence ID" value="TCS74401.1"/>
    <property type="molecule type" value="Genomic_DNA"/>
</dbReference>